<evidence type="ECO:0000313" key="1">
    <source>
        <dbReference type="EMBL" id="BBO74114.1"/>
    </source>
</evidence>
<keyword evidence="2" id="KW-1185">Reference proteome</keyword>
<evidence type="ECO:0000313" key="2">
    <source>
        <dbReference type="Proteomes" id="UP000427769"/>
    </source>
</evidence>
<dbReference type="EMBL" id="AP021875">
    <property type="protein sequence ID" value="BBO74114.1"/>
    <property type="molecule type" value="Genomic_DNA"/>
</dbReference>
<dbReference type="Proteomes" id="UP000427769">
    <property type="component" value="Chromosome"/>
</dbReference>
<name>A0A5K7Z6N2_9BACT</name>
<organism evidence="1 2">
    <name type="scientific">Desulfosarcina widdelii</name>
    <dbReference type="NCBI Taxonomy" id="947919"/>
    <lineage>
        <taxon>Bacteria</taxon>
        <taxon>Pseudomonadati</taxon>
        <taxon>Thermodesulfobacteriota</taxon>
        <taxon>Desulfobacteria</taxon>
        <taxon>Desulfobacterales</taxon>
        <taxon>Desulfosarcinaceae</taxon>
        <taxon>Desulfosarcina</taxon>
    </lineage>
</organism>
<reference evidence="1 2" key="1">
    <citation type="submission" date="2019-11" db="EMBL/GenBank/DDBJ databases">
        <title>Comparative genomics of hydrocarbon-degrading Desulfosarcina strains.</title>
        <authorList>
            <person name="Watanabe M."/>
            <person name="Kojima H."/>
            <person name="Fukui M."/>
        </authorList>
    </citation>
    <scope>NUCLEOTIDE SEQUENCE [LARGE SCALE GENOMIC DNA]</scope>
    <source>
        <strain evidence="1 2">PP31</strain>
    </source>
</reference>
<dbReference type="AlphaFoldDB" id="A0A5K7Z6N2"/>
<sequence length="107" mass="11965">MAVLDEYRPILMGSKDCVPTGTPLCASENGPGTGRVVETADFGMDGRQKQQKILTCCRQNLSRKKCLKYQEDAGVMTLSHPPAAKARYRRHKNPATVYWGRGPRQNR</sequence>
<gene>
    <name evidence="1" type="ORF">DSCW_15310</name>
</gene>
<dbReference type="KEGG" id="dwd:DSCW_15310"/>
<accession>A0A5K7Z6N2</accession>
<protein>
    <submittedName>
        <fullName evidence="1">Uncharacterized protein</fullName>
    </submittedName>
</protein>
<proteinExistence type="predicted"/>